<reference evidence="8 9" key="1">
    <citation type="submission" date="2018-05" db="EMBL/GenBank/DDBJ databases">
        <title>Genomic Encyclopedia of Type Strains, Phase IV (KMG-IV): sequencing the most valuable type-strain genomes for metagenomic binning, comparative biology and taxonomic classification.</title>
        <authorList>
            <person name="Goeker M."/>
        </authorList>
    </citation>
    <scope>NUCLEOTIDE SEQUENCE [LARGE SCALE GENOMIC DNA]</scope>
    <source>
        <strain evidence="8 9">DSM 103371</strain>
    </source>
</reference>
<evidence type="ECO:0000256" key="1">
    <source>
        <dbReference type="ARBA" id="ARBA00022485"/>
    </source>
</evidence>
<evidence type="ECO:0000256" key="3">
    <source>
        <dbReference type="ARBA" id="ARBA00022723"/>
    </source>
</evidence>
<gene>
    <name evidence="8" type="ORF">C8D95_103206</name>
</gene>
<dbReference type="SUPFAM" id="SSF55124">
    <property type="entry name" value="Nitrite/Sulfite reductase N-terminal domain-like"/>
    <property type="match status" value="1"/>
</dbReference>
<proteinExistence type="predicted"/>
<dbReference type="EMBL" id="QGGV01000003">
    <property type="protein sequence ID" value="PWK56971.1"/>
    <property type="molecule type" value="Genomic_DNA"/>
</dbReference>
<keyword evidence="4" id="KW-0560">Oxidoreductase</keyword>
<evidence type="ECO:0000256" key="5">
    <source>
        <dbReference type="ARBA" id="ARBA00023004"/>
    </source>
</evidence>
<dbReference type="InterPro" id="IPR036136">
    <property type="entry name" value="Nit/Sulf_reduc_fer-like_dom_sf"/>
</dbReference>
<evidence type="ECO:0000259" key="7">
    <source>
        <dbReference type="Pfam" id="PF03460"/>
    </source>
</evidence>
<dbReference type="PANTHER" id="PTHR32439:SF9">
    <property type="entry name" value="BLR3264 PROTEIN"/>
    <property type="match status" value="1"/>
</dbReference>
<dbReference type="GO" id="GO:0046872">
    <property type="term" value="F:metal ion binding"/>
    <property type="evidence" value="ECO:0007669"/>
    <property type="project" value="UniProtKB-KW"/>
</dbReference>
<dbReference type="Gene3D" id="3.90.480.10">
    <property type="entry name" value="Sulfite Reductase Hemoprotein,Domain 2"/>
    <property type="match status" value="1"/>
</dbReference>
<keyword evidence="2" id="KW-0349">Heme</keyword>
<sequence>MSAPLVRGWCPGAHRPMMSGDGLVVRVKPRLGQLTADQALTLAQLSKSHGNGMIDVTSRANLQVRGVSEASHPRLLAALIDAGLVDADPEMDARRAIVAAPGWSGGDQTDRLGTALEARLGDLPAMPAKIGHVIDTGPARILDGVSGDFRLESGESGLILRADGALRGRPVTEDEAVDALIEMAWWFVETGGRESGRMKRHIASVELPSGWTCADPGPVAPRLDVGPHGGSLSVGVAFGQLRADDLSALCASGCSTLDVTPWRMIVLNDATQAYDKLIESHSHVLITTPGNPVLASHACPGAPLCPQGTVETRDMARRLAFQVPPGLHVSGCAKGCAHPDPAPLTVVGCDGLYDVVRDGRASDVPEARGLTRAQVLERFGA</sequence>
<dbReference type="SUPFAM" id="SSF56014">
    <property type="entry name" value="Nitrite and sulphite reductase 4Fe-4S domain-like"/>
    <property type="match status" value="1"/>
</dbReference>
<name>A0A316G7N8_9RHOB</name>
<evidence type="ECO:0000256" key="6">
    <source>
        <dbReference type="ARBA" id="ARBA00023014"/>
    </source>
</evidence>
<dbReference type="Gene3D" id="3.30.413.10">
    <property type="entry name" value="Sulfite Reductase Hemoprotein, domain 1"/>
    <property type="match status" value="2"/>
</dbReference>
<dbReference type="InterPro" id="IPR005117">
    <property type="entry name" value="NiRdtase/SiRdtase_haem-b_fer"/>
</dbReference>
<dbReference type="Proteomes" id="UP000245390">
    <property type="component" value="Unassembled WGS sequence"/>
</dbReference>
<feature type="domain" description="Nitrite/Sulfite reductase ferredoxin-like" evidence="7">
    <location>
        <begin position="16"/>
        <end position="80"/>
    </location>
</feature>
<evidence type="ECO:0000313" key="9">
    <source>
        <dbReference type="Proteomes" id="UP000245390"/>
    </source>
</evidence>
<keyword evidence="1" id="KW-0004">4Fe-4S</keyword>
<dbReference type="PANTHER" id="PTHR32439">
    <property type="entry name" value="FERREDOXIN--NITRITE REDUCTASE, CHLOROPLASTIC"/>
    <property type="match status" value="1"/>
</dbReference>
<keyword evidence="3" id="KW-0479">Metal-binding</keyword>
<dbReference type="InterPro" id="IPR051329">
    <property type="entry name" value="NIR_SIR_4Fe-4S"/>
</dbReference>
<accession>A0A316G7N8</accession>
<keyword evidence="9" id="KW-1185">Reference proteome</keyword>
<dbReference type="GO" id="GO:0051539">
    <property type="term" value="F:4 iron, 4 sulfur cluster binding"/>
    <property type="evidence" value="ECO:0007669"/>
    <property type="project" value="UniProtKB-KW"/>
</dbReference>
<keyword evidence="6" id="KW-0411">Iron-sulfur</keyword>
<dbReference type="InterPro" id="IPR045854">
    <property type="entry name" value="NO2/SO3_Rdtase_4Fe4S_sf"/>
</dbReference>
<keyword evidence="5" id="KW-0408">Iron</keyword>
<organism evidence="8 9">
    <name type="scientific">Silicimonas algicola</name>
    <dbReference type="NCBI Taxonomy" id="1826607"/>
    <lineage>
        <taxon>Bacteria</taxon>
        <taxon>Pseudomonadati</taxon>
        <taxon>Pseudomonadota</taxon>
        <taxon>Alphaproteobacteria</taxon>
        <taxon>Rhodobacterales</taxon>
        <taxon>Paracoccaceae</taxon>
    </lineage>
</organism>
<dbReference type="GO" id="GO:0016491">
    <property type="term" value="F:oxidoreductase activity"/>
    <property type="evidence" value="ECO:0007669"/>
    <property type="project" value="UniProtKB-KW"/>
</dbReference>
<dbReference type="RefSeq" id="WP_241239859.1">
    <property type="nucleotide sequence ID" value="NZ_CP034588.1"/>
</dbReference>
<dbReference type="AlphaFoldDB" id="A0A316G7N8"/>
<evidence type="ECO:0000313" key="8">
    <source>
        <dbReference type="EMBL" id="PWK56971.1"/>
    </source>
</evidence>
<comment type="caution">
    <text evidence="8">The sequence shown here is derived from an EMBL/GenBank/DDBJ whole genome shotgun (WGS) entry which is preliminary data.</text>
</comment>
<evidence type="ECO:0000256" key="2">
    <source>
        <dbReference type="ARBA" id="ARBA00022617"/>
    </source>
</evidence>
<dbReference type="Pfam" id="PF03460">
    <property type="entry name" value="NIR_SIR_ferr"/>
    <property type="match status" value="1"/>
</dbReference>
<evidence type="ECO:0000256" key="4">
    <source>
        <dbReference type="ARBA" id="ARBA00023002"/>
    </source>
</evidence>
<protein>
    <submittedName>
        <fullName evidence="8">Precorrin-3B synthase</fullName>
    </submittedName>
</protein>